<feature type="transmembrane region" description="Helical" evidence="1">
    <location>
        <begin position="60"/>
        <end position="78"/>
    </location>
</feature>
<comment type="caution">
    <text evidence="4">The sequence shown here is derived from an EMBL/GenBank/DDBJ whole genome shotgun (WGS) entry which is preliminary data.</text>
</comment>
<dbReference type="Proteomes" id="UP001224997">
    <property type="component" value="Unassembled WGS sequence"/>
</dbReference>
<feature type="transmembrane region" description="Helical" evidence="1">
    <location>
        <begin position="338"/>
        <end position="358"/>
    </location>
</feature>
<organism evidence="4 5">
    <name type="scientific">Paracoccus spongiarum</name>
    <dbReference type="NCBI Taxonomy" id="3064387"/>
    <lineage>
        <taxon>Bacteria</taxon>
        <taxon>Pseudomonadati</taxon>
        <taxon>Pseudomonadota</taxon>
        <taxon>Alphaproteobacteria</taxon>
        <taxon>Rhodobacterales</taxon>
        <taxon>Paracoccaceae</taxon>
        <taxon>Paracoccus</taxon>
    </lineage>
</organism>
<keyword evidence="1" id="KW-1133">Transmembrane helix</keyword>
<feature type="transmembrane region" description="Helical" evidence="1">
    <location>
        <begin position="364"/>
        <end position="384"/>
    </location>
</feature>
<evidence type="ECO:0000259" key="3">
    <source>
        <dbReference type="Pfam" id="PF13194"/>
    </source>
</evidence>
<proteinExistence type="predicted"/>
<feature type="transmembrane region" description="Helical" evidence="1">
    <location>
        <begin position="90"/>
        <end position="108"/>
    </location>
</feature>
<keyword evidence="1" id="KW-0472">Membrane</keyword>
<keyword evidence="5" id="KW-1185">Reference proteome</keyword>
<dbReference type="Pfam" id="PF13194">
    <property type="entry name" value="DUF4010"/>
    <property type="match status" value="1"/>
</dbReference>
<dbReference type="Pfam" id="PF02308">
    <property type="entry name" value="MgtC"/>
    <property type="match status" value="1"/>
</dbReference>
<feature type="transmembrane region" description="Helical" evidence="1">
    <location>
        <begin position="309"/>
        <end position="331"/>
    </location>
</feature>
<dbReference type="InterPro" id="IPR025105">
    <property type="entry name" value="DUF4010"/>
</dbReference>
<reference evidence="4 5" key="1">
    <citation type="submission" date="2023-08" db="EMBL/GenBank/DDBJ databases">
        <authorList>
            <person name="Park J.-S."/>
        </authorList>
    </citation>
    <scope>NUCLEOTIDE SEQUENCE [LARGE SCALE GENOMIC DNA]</scope>
    <source>
        <strain evidence="4 5">2205BS29-5</strain>
    </source>
</reference>
<dbReference type="RefSeq" id="WP_305963406.1">
    <property type="nucleotide sequence ID" value="NZ_JAVAMQ010000008.1"/>
</dbReference>
<evidence type="ECO:0000256" key="1">
    <source>
        <dbReference type="SAM" id="Phobius"/>
    </source>
</evidence>
<keyword evidence="1" id="KW-0812">Transmembrane</keyword>
<feature type="transmembrane region" description="Helical" evidence="1">
    <location>
        <begin position="144"/>
        <end position="162"/>
    </location>
</feature>
<feature type="transmembrane region" description="Helical" evidence="1">
    <location>
        <begin position="114"/>
        <end position="132"/>
    </location>
</feature>
<feature type="transmembrane region" description="Helical" evidence="1">
    <location>
        <begin position="236"/>
        <end position="258"/>
    </location>
</feature>
<dbReference type="PANTHER" id="PTHR39084">
    <property type="entry name" value="MEMBRANE PROTEIN-RELATED"/>
    <property type="match status" value="1"/>
</dbReference>
<feature type="transmembrane region" description="Helical" evidence="1">
    <location>
        <begin position="396"/>
        <end position="419"/>
    </location>
</feature>
<evidence type="ECO:0000313" key="4">
    <source>
        <dbReference type="EMBL" id="MDP5307555.1"/>
    </source>
</evidence>
<feature type="transmembrane region" description="Helical" evidence="1">
    <location>
        <begin position="36"/>
        <end position="54"/>
    </location>
</feature>
<dbReference type="EMBL" id="JAVAMQ010000008">
    <property type="protein sequence ID" value="MDP5307555.1"/>
    <property type="molecule type" value="Genomic_DNA"/>
</dbReference>
<dbReference type="PANTHER" id="PTHR39084:SF1">
    <property type="entry name" value="DUF4010 DOMAIN-CONTAINING PROTEIN"/>
    <property type="match status" value="1"/>
</dbReference>
<name>A0ABT9JCL3_9RHOB</name>
<feature type="transmembrane region" description="Helical" evidence="1">
    <location>
        <begin position="6"/>
        <end position="24"/>
    </location>
</feature>
<evidence type="ECO:0000313" key="5">
    <source>
        <dbReference type="Proteomes" id="UP001224997"/>
    </source>
</evidence>
<feature type="transmembrane region" description="Helical" evidence="1">
    <location>
        <begin position="270"/>
        <end position="289"/>
    </location>
</feature>
<evidence type="ECO:0000259" key="2">
    <source>
        <dbReference type="Pfam" id="PF02308"/>
    </source>
</evidence>
<feature type="domain" description="MgtC/SapB/SrpB/YhiD N-terminal" evidence="2">
    <location>
        <begin position="8"/>
        <end position="133"/>
    </location>
</feature>
<accession>A0ABT9JCL3</accession>
<dbReference type="InterPro" id="IPR049177">
    <property type="entry name" value="MgtC_SapB_SrpB_YhiD_N"/>
</dbReference>
<feature type="domain" description="DUF4010" evidence="3">
    <location>
        <begin position="182"/>
        <end position="393"/>
    </location>
</feature>
<gene>
    <name evidence="4" type="ORF">Q5Y72_10670</name>
</gene>
<feature type="transmembrane region" description="Helical" evidence="1">
    <location>
        <begin position="177"/>
        <end position="195"/>
    </location>
</feature>
<sequence length="426" mass="43070">MQDQFFRLAVALAIGLLVGLERGWREREGAAGSRTAGLRTFGIFGLLGGVFAVLAAEMSAPVILVAGFLGMAGLYGLFQFHEARQDRDASVTGVMAGLGVFGLGALAVGGDYRVAAAGGAALAAVLASREALHAALRRLSWIELRSALVLAVMTTIILPILPDRSIDPWGGLNPREIWFFTVLIATISFAGYIAVRVLGAARGLLVSALAGALASSTAVTVALARMANDTAAARPLIGAAALAAAVSVLRVLAVVALLRPDLLPGLAPPALVAAGLLVGAGLWLLLRKASSVATGAGEPGAMLRNPFDLRALLVFAALFALVSTVSAAVVGRFGGGSLALTSALSGMFDVDVAVLSVLRIERPALDLPAMTTAILAALAANALGRMSLAAMAGPPRFWAPLAAVTLAAAGAAVAAWLLMPGGLPAP</sequence>
<feature type="transmembrane region" description="Helical" evidence="1">
    <location>
        <begin position="204"/>
        <end position="224"/>
    </location>
</feature>
<protein>
    <submittedName>
        <fullName evidence="4">MgtC/SapB family protein</fullName>
    </submittedName>
</protein>